<evidence type="ECO:0000259" key="1">
    <source>
        <dbReference type="Pfam" id="PF01610"/>
    </source>
</evidence>
<dbReference type="InterPro" id="IPR032877">
    <property type="entry name" value="Transposase_HTH"/>
</dbReference>
<reference evidence="4 5" key="1">
    <citation type="submission" date="2017-03" db="EMBL/GenBank/DDBJ databases">
        <title>Genome analysis of strain PAMC 26510.</title>
        <authorList>
            <person name="Oh H.-M."/>
            <person name="Yang J.-A."/>
        </authorList>
    </citation>
    <scope>NUCLEOTIDE SEQUENCE [LARGE SCALE GENOMIC DNA]</scope>
    <source>
        <strain evidence="4 5">PAMC 26510</strain>
    </source>
</reference>
<dbReference type="NCBIfam" id="NF033550">
    <property type="entry name" value="transpos_ISL3"/>
    <property type="match status" value="1"/>
</dbReference>
<dbReference type="Proteomes" id="UP000194546">
    <property type="component" value="Unassembled WGS sequence"/>
</dbReference>
<name>A0A2C9XV77_CABSO</name>
<proteinExistence type="predicted"/>
<dbReference type="Pfam" id="PF13542">
    <property type="entry name" value="HTH_Tnp_ISL3"/>
    <property type="match status" value="1"/>
</dbReference>
<dbReference type="Pfam" id="PF01610">
    <property type="entry name" value="DDE_Tnp_ISL3"/>
    <property type="match status" value="1"/>
</dbReference>
<dbReference type="PANTHER" id="PTHR33498">
    <property type="entry name" value="TRANSPOSASE FOR INSERTION SEQUENCE ELEMENT IS1557"/>
    <property type="match status" value="1"/>
</dbReference>
<dbReference type="InterPro" id="IPR047951">
    <property type="entry name" value="Transpos_ISL3"/>
</dbReference>
<feature type="domain" description="Transposase IS204/IS1001/IS1096/IS1165 DDE" evidence="1">
    <location>
        <begin position="159"/>
        <end position="407"/>
    </location>
</feature>
<feature type="domain" description="Transposase IS204/IS1001/IS1096/IS1165 helix-turn-helix" evidence="2">
    <location>
        <begin position="94"/>
        <end position="144"/>
    </location>
</feature>
<evidence type="ECO:0000313" key="5">
    <source>
        <dbReference type="Proteomes" id="UP000194546"/>
    </source>
</evidence>
<accession>A0A2C9XV77</accession>
<dbReference type="InterPro" id="IPR002560">
    <property type="entry name" value="Transposase_DDE"/>
</dbReference>
<evidence type="ECO:0000259" key="3">
    <source>
        <dbReference type="Pfam" id="PF14690"/>
    </source>
</evidence>
<dbReference type="AlphaFoldDB" id="A0A2C9XV77"/>
<dbReference type="EMBL" id="NBTY01000091">
    <property type="protein sequence ID" value="OTP74092.1"/>
    <property type="molecule type" value="Genomic_DNA"/>
</dbReference>
<dbReference type="InterPro" id="IPR029261">
    <property type="entry name" value="Transposase_Znf"/>
</dbReference>
<dbReference type="Pfam" id="PF14690">
    <property type="entry name" value="Zn_ribbon_ISL3"/>
    <property type="match status" value="1"/>
</dbReference>
<dbReference type="PANTHER" id="PTHR33498:SF1">
    <property type="entry name" value="TRANSPOSASE FOR INSERTION SEQUENCE ELEMENT IS1557"/>
    <property type="match status" value="1"/>
</dbReference>
<comment type="caution">
    <text evidence="4">The sequence shown here is derived from an EMBL/GenBank/DDBJ whole genome shotgun (WGS) entry which is preliminary data.</text>
</comment>
<protein>
    <submittedName>
        <fullName evidence="4">Mobile element protein</fullName>
    </submittedName>
</protein>
<organism evidence="4 5">
    <name type="scientific">Caballeronia sordidicola</name>
    <name type="common">Burkholderia sordidicola</name>
    <dbReference type="NCBI Taxonomy" id="196367"/>
    <lineage>
        <taxon>Bacteria</taxon>
        <taxon>Pseudomonadati</taxon>
        <taxon>Pseudomonadota</taxon>
        <taxon>Betaproteobacteria</taxon>
        <taxon>Burkholderiales</taxon>
        <taxon>Burkholderiaceae</taxon>
        <taxon>Caballeronia</taxon>
    </lineage>
</organism>
<gene>
    <name evidence="4" type="ORF">PAMC26510_17320</name>
</gene>
<sequence>MSVAVETLFTSALGLQAPWMVSRVELDTTKRRIDFEVSCDAKKLPCPACGVNGQGIHDRVRRDWRHLDFFQFEAWLHADVPRVDCSACGKTTAVEVPWARPGSGFTLLFEALGLSLCQSLPVAQAASLLRVNARRLWRRIEHYVGTARARQTMDGVKVIGIDETSIRRGHDYVTVVHDLEAKRLLFMTEGSDHKSVTEFKADLVAHGGNPDEIRHACMDMGAAYIKGVTEALPQAQISFDRFHVIALANEAMDEVRREEMREQPEVVRAALGTQRKTIQGLMWGMRGNPADWNRDQINTMHRLQRSNLKSARAWRLKEGLRTVYSVAVQSNCAQTAEEMLKGWISWAKRCRLEPFRRLATTLKERLPGVVRGMLDGRSNAYVEAMNGMLQQTKRAARGFRTVKNFVAIAYLRMSRLKHLPQNPLRPAASRDQGIKRYRAGRQVPLKTA</sequence>
<evidence type="ECO:0000259" key="2">
    <source>
        <dbReference type="Pfam" id="PF13542"/>
    </source>
</evidence>
<evidence type="ECO:0000313" key="4">
    <source>
        <dbReference type="EMBL" id="OTP74092.1"/>
    </source>
</evidence>
<dbReference type="RefSeq" id="WP_086381929.1">
    <property type="nucleotide sequence ID" value="NZ_NBTY01000091.1"/>
</dbReference>
<feature type="domain" description="Transposase IS204/IS1001/IS1096/IS1165 zinc-finger" evidence="3">
    <location>
        <begin position="45"/>
        <end position="88"/>
    </location>
</feature>